<protein>
    <submittedName>
        <fullName evidence="2">Uncharacterized protein</fullName>
    </submittedName>
</protein>
<comment type="caution">
    <text evidence="2">The sequence shown here is derived from an EMBL/GenBank/DDBJ whole genome shotgun (WGS) entry which is preliminary data.</text>
</comment>
<dbReference type="EMBL" id="BAAATE010000060">
    <property type="protein sequence ID" value="GAA2700346.1"/>
    <property type="molecule type" value="Genomic_DNA"/>
</dbReference>
<organism evidence="2 3">
    <name type="scientific">Nonomuraea recticatena</name>
    <dbReference type="NCBI Taxonomy" id="46178"/>
    <lineage>
        <taxon>Bacteria</taxon>
        <taxon>Bacillati</taxon>
        <taxon>Actinomycetota</taxon>
        <taxon>Actinomycetes</taxon>
        <taxon>Streptosporangiales</taxon>
        <taxon>Streptosporangiaceae</taxon>
        <taxon>Nonomuraea</taxon>
    </lineage>
</organism>
<feature type="compositionally biased region" description="Polar residues" evidence="1">
    <location>
        <begin position="35"/>
        <end position="45"/>
    </location>
</feature>
<proteinExistence type="predicted"/>
<reference evidence="3" key="1">
    <citation type="journal article" date="2019" name="Int. J. Syst. Evol. Microbiol.">
        <title>The Global Catalogue of Microorganisms (GCM) 10K type strain sequencing project: providing services to taxonomists for standard genome sequencing and annotation.</title>
        <authorList>
            <consortium name="The Broad Institute Genomics Platform"/>
            <consortium name="The Broad Institute Genome Sequencing Center for Infectious Disease"/>
            <person name="Wu L."/>
            <person name="Ma J."/>
        </authorList>
    </citation>
    <scope>NUCLEOTIDE SEQUENCE [LARGE SCALE GENOMIC DNA]</scope>
    <source>
        <strain evidence="3">JCM 6835</strain>
    </source>
</reference>
<name>A0ABP6FY76_9ACTN</name>
<gene>
    <name evidence="2" type="ORF">GCM10010412_097490</name>
</gene>
<sequence length="60" mass="6657">MGSGPDENYDERPSEEIRAMMLSLQSGSDLGRSGQPMSCKTSSPESTRDNQRRRRPELAA</sequence>
<evidence type="ECO:0000313" key="2">
    <source>
        <dbReference type="EMBL" id="GAA2700346.1"/>
    </source>
</evidence>
<evidence type="ECO:0000313" key="3">
    <source>
        <dbReference type="Proteomes" id="UP001501666"/>
    </source>
</evidence>
<feature type="region of interest" description="Disordered" evidence="1">
    <location>
        <begin position="21"/>
        <end position="60"/>
    </location>
</feature>
<dbReference type="Proteomes" id="UP001501666">
    <property type="component" value="Unassembled WGS sequence"/>
</dbReference>
<feature type="compositionally biased region" description="Basic residues" evidence="1">
    <location>
        <begin position="51"/>
        <end position="60"/>
    </location>
</feature>
<evidence type="ECO:0000256" key="1">
    <source>
        <dbReference type="SAM" id="MobiDB-lite"/>
    </source>
</evidence>
<accession>A0ABP6FY76</accession>
<keyword evidence="3" id="KW-1185">Reference proteome</keyword>